<dbReference type="Gene3D" id="3.50.80.20">
    <property type="entry name" value="D-Ala-D-Ala carboxypeptidase C, peptidase S13"/>
    <property type="match status" value="1"/>
</dbReference>
<keyword evidence="2" id="KW-0378">Hydrolase</keyword>
<comment type="caution">
    <text evidence="3">The sequence shown here is derived from an EMBL/GenBank/DDBJ whole genome shotgun (WGS) entry which is preliminary data.</text>
</comment>
<evidence type="ECO:0000313" key="3">
    <source>
        <dbReference type="EMBL" id="GGA94806.1"/>
    </source>
</evidence>
<keyword evidence="4" id="KW-1185">Reference proteome</keyword>
<dbReference type="GO" id="GO:0004180">
    <property type="term" value="F:carboxypeptidase activity"/>
    <property type="evidence" value="ECO:0007669"/>
    <property type="project" value="UniProtKB-KW"/>
</dbReference>
<dbReference type="Pfam" id="PF02113">
    <property type="entry name" value="Peptidase_S13"/>
    <property type="match status" value="1"/>
</dbReference>
<dbReference type="PANTHER" id="PTHR30023">
    <property type="entry name" value="D-ALANYL-D-ALANINE CARBOXYPEPTIDASE"/>
    <property type="match status" value="1"/>
</dbReference>
<accession>A0ABQ1HY78</accession>
<gene>
    <name evidence="3" type="primary">dacB</name>
    <name evidence="3" type="ORF">GCM10007414_04430</name>
</gene>
<dbReference type="InterPro" id="IPR000667">
    <property type="entry name" value="Peptidase_S13"/>
</dbReference>
<reference evidence="4" key="1">
    <citation type="journal article" date="2019" name="Int. J. Syst. Evol. Microbiol.">
        <title>The Global Catalogue of Microorganisms (GCM) 10K type strain sequencing project: providing services to taxonomists for standard genome sequencing and annotation.</title>
        <authorList>
            <consortium name="The Broad Institute Genomics Platform"/>
            <consortium name="The Broad Institute Genome Sequencing Center for Infectious Disease"/>
            <person name="Wu L."/>
            <person name="Ma J."/>
        </authorList>
    </citation>
    <scope>NUCLEOTIDE SEQUENCE [LARGE SCALE GENOMIC DNA]</scope>
    <source>
        <strain evidence="4">CGMCC 1.10131</strain>
    </source>
</reference>
<name>A0ABQ1HY78_9ALTE</name>
<protein>
    <submittedName>
        <fullName evidence="3">D-alanyl-D-alanine carboxypeptidase</fullName>
    </submittedName>
</protein>
<dbReference type="Gene3D" id="3.40.710.10">
    <property type="entry name" value="DD-peptidase/beta-lactamase superfamily"/>
    <property type="match status" value="2"/>
</dbReference>
<dbReference type="Proteomes" id="UP000651977">
    <property type="component" value="Unassembled WGS sequence"/>
</dbReference>
<evidence type="ECO:0000256" key="1">
    <source>
        <dbReference type="ARBA" id="ARBA00006096"/>
    </source>
</evidence>
<sequence>MKVLTATAAIKSLGADFRFQTVLSVKRGSKGLHLRLQMNGDPSFSSEDLSALLAALRHDMKQTTVRSIEVIDSAFTGHSRSRGQVWNDIGVCFAAPVTALSIDGNCVYGNLKPGRVGQLSSLHVSDSQLLAIDNQIVTVAADTADCQQNLLVGEHNRYRLTGCMPANASMMPLRFSINDERAYFALKLKRSLRAQGFKLNAEPQFTSGLEAYSQSYIHRSAALIELLTTMLVESDNLYADSIFKTLAIAAQRPANYEVASEVLIGQLEQLGIDVTRLQIRDGSGLSRENLVSAKALYQVLQLWQQDPQLQPLISRLAIAGQSGTLRYRHSLTKTPLKGHIHAKSGYVNGVVNLVGYIEKDGQYSPFVLLTNGVVLTAEEQLALRKRQIIHPVLSFERDWLEQQWQLIK</sequence>
<evidence type="ECO:0000313" key="4">
    <source>
        <dbReference type="Proteomes" id="UP000651977"/>
    </source>
</evidence>
<proteinExistence type="inferred from homology"/>
<dbReference type="EMBL" id="BMDY01000002">
    <property type="protein sequence ID" value="GGA94806.1"/>
    <property type="molecule type" value="Genomic_DNA"/>
</dbReference>
<dbReference type="PANTHER" id="PTHR30023:SF0">
    <property type="entry name" value="PENICILLIN-SENSITIVE CARBOXYPEPTIDASE A"/>
    <property type="match status" value="1"/>
</dbReference>
<organism evidence="3 4">
    <name type="scientific">Agarivorans gilvus</name>
    <dbReference type="NCBI Taxonomy" id="680279"/>
    <lineage>
        <taxon>Bacteria</taxon>
        <taxon>Pseudomonadati</taxon>
        <taxon>Pseudomonadota</taxon>
        <taxon>Gammaproteobacteria</taxon>
        <taxon>Alteromonadales</taxon>
        <taxon>Alteromonadaceae</taxon>
        <taxon>Agarivorans</taxon>
    </lineage>
</organism>
<dbReference type="InterPro" id="IPR012338">
    <property type="entry name" value="Beta-lactam/transpept-like"/>
</dbReference>
<keyword evidence="3" id="KW-0121">Carboxypeptidase</keyword>
<evidence type="ECO:0000256" key="2">
    <source>
        <dbReference type="ARBA" id="ARBA00022801"/>
    </source>
</evidence>
<comment type="similarity">
    <text evidence="1">Belongs to the peptidase S13 family.</text>
</comment>
<dbReference type="PRINTS" id="PR00922">
    <property type="entry name" value="DADACBPTASE3"/>
</dbReference>
<dbReference type="SUPFAM" id="SSF56601">
    <property type="entry name" value="beta-lactamase/transpeptidase-like"/>
    <property type="match status" value="1"/>
</dbReference>
<keyword evidence="3" id="KW-0645">Protease</keyword>
<dbReference type="NCBIfam" id="TIGR00666">
    <property type="entry name" value="PBP4"/>
    <property type="match status" value="1"/>
</dbReference>